<accession>A0A921S3E9</accession>
<feature type="region of interest" description="Disordered" evidence="1">
    <location>
        <begin position="48"/>
        <end position="99"/>
    </location>
</feature>
<sequence>ISNRSQTLTTEGARPPLPWRCPPPHRRLQRDLGERPWCGSAALLQGLTRGVTAGSHAPRGRSMRTRRQAPSLDLPRAGPPPGLPSDPPPGLPRAGPFAGDEHHQVYMCAPRPLTAPASPLQLVFCWLVGLDLAPGGLMRPLKITVDSS</sequence>
<reference evidence="2" key="2">
    <citation type="submission" date="2020-10" db="EMBL/GenBank/DDBJ databases">
        <authorList>
            <person name="Cooper E.A."/>
            <person name="Brenton Z.W."/>
            <person name="Flinn B.S."/>
            <person name="Jenkins J."/>
            <person name="Shu S."/>
            <person name="Flowers D."/>
            <person name="Luo F."/>
            <person name="Wang Y."/>
            <person name="Xia P."/>
            <person name="Barry K."/>
            <person name="Daum C."/>
            <person name="Lipzen A."/>
            <person name="Yoshinaga Y."/>
            <person name="Schmutz J."/>
            <person name="Saski C."/>
            <person name="Vermerris W."/>
            <person name="Kresovich S."/>
        </authorList>
    </citation>
    <scope>NUCLEOTIDE SEQUENCE</scope>
</reference>
<feature type="region of interest" description="Disordered" evidence="1">
    <location>
        <begin position="1"/>
        <end position="34"/>
    </location>
</feature>
<reference evidence="2" key="1">
    <citation type="journal article" date="2019" name="BMC Genomics">
        <title>A new reference genome for Sorghum bicolor reveals high levels of sequence similarity between sweet and grain genotypes: implications for the genetics of sugar metabolism.</title>
        <authorList>
            <person name="Cooper E.A."/>
            <person name="Brenton Z.W."/>
            <person name="Flinn B.S."/>
            <person name="Jenkins J."/>
            <person name="Shu S."/>
            <person name="Flowers D."/>
            <person name="Luo F."/>
            <person name="Wang Y."/>
            <person name="Xia P."/>
            <person name="Barry K."/>
            <person name="Daum C."/>
            <person name="Lipzen A."/>
            <person name="Yoshinaga Y."/>
            <person name="Schmutz J."/>
            <person name="Saski C."/>
            <person name="Vermerris W."/>
            <person name="Kresovich S."/>
        </authorList>
    </citation>
    <scope>NUCLEOTIDE SEQUENCE</scope>
</reference>
<comment type="caution">
    <text evidence="2">The sequence shown here is derived from an EMBL/GenBank/DDBJ whole genome shotgun (WGS) entry which is preliminary data.</text>
</comment>
<evidence type="ECO:0000313" key="2">
    <source>
        <dbReference type="EMBL" id="KAG0549832.1"/>
    </source>
</evidence>
<evidence type="ECO:0000313" key="3">
    <source>
        <dbReference type="Proteomes" id="UP000807115"/>
    </source>
</evidence>
<dbReference type="Proteomes" id="UP000807115">
    <property type="component" value="Chromosome 1"/>
</dbReference>
<evidence type="ECO:0000256" key="1">
    <source>
        <dbReference type="SAM" id="MobiDB-lite"/>
    </source>
</evidence>
<feature type="compositionally biased region" description="Pro residues" evidence="1">
    <location>
        <begin position="77"/>
        <end position="91"/>
    </location>
</feature>
<dbReference type="EMBL" id="CM027680">
    <property type="protein sequence ID" value="KAG0549832.1"/>
    <property type="molecule type" value="Genomic_DNA"/>
</dbReference>
<name>A0A921S3E9_SORBI</name>
<dbReference type="AlphaFoldDB" id="A0A921S3E9"/>
<feature type="compositionally biased region" description="Basic residues" evidence="1">
    <location>
        <begin position="58"/>
        <end position="67"/>
    </location>
</feature>
<gene>
    <name evidence="2" type="ORF">BDA96_01G288600</name>
</gene>
<protein>
    <submittedName>
        <fullName evidence="2">Uncharacterized protein</fullName>
    </submittedName>
</protein>
<proteinExistence type="predicted"/>
<feature type="compositionally biased region" description="Polar residues" evidence="1">
    <location>
        <begin position="1"/>
        <end position="10"/>
    </location>
</feature>
<organism evidence="2 3">
    <name type="scientific">Sorghum bicolor</name>
    <name type="common">Sorghum</name>
    <name type="synonym">Sorghum vulgare</name>
    <dbReference type="NCBI Taxonomy" id="4558"/>
    <lineage>
        <taxon>Eukaryota</taxon>
        <taxon>Viridiplantae</taxon>
        <taxon>Streptophyta</taxon>
        <taxon>Embryophyta</taxon>
        <taxon>Tracheophyta</taxon>
        <taxon>Spermatophyta</taxon>
        <taxon>Magnoliopsida</taxon>
        <taxon>Liliopsida</taxon>
        <taxon>Poales</taxon>
        <taxon>Poaceae</taxon>
        <taxon>PACMAD clade</taxon>
        <taxon>Panicoideae</taxon>
        <taxon>Andropogonodae</taxon>
        <taxon>Andropogoneae</taxon>
        <taxon>Sorghinae</taxon>
        <taxon>Sorghum</taxon>
    </lineage>
</organism>
<feature type="non-terminal residue" evidence="2">
    <location>
        <position position="1"/>
    </location>
</feature>